<evidence type="ECO:0000313" key="3">
    <source>
        <dbReference type="Proteomes" id="UP001252613"/>
    </source>
</evidence>
<comment type="caution">
    <text evidence="2">The sequence shown here is derived from an EMBL/GenBank/DDBJ whole genome shotgun (WGS) entry which is preliminary data.</text>
</comment>
<protein>
    <submittedName>
        <fullName evidence="2">TPR repeat protein</fullName>
    </submittedName>
</protein>
<gene>
    <name evidence="2" type="ORF">J2W43_002088</name>
</gene>
<name>A0AAW8MAH3_9PSED</name>
<feature type="signal peptide" evidence="1">
    <location>
        <begin position="1"/>
        <end position="27"/>
    </location>
</feature>
<dbReference type="EMBL" id="JAVDVC010000003">
    <property type="protein sequence ID" value="MDR6958107.1"/>
    <property type="molecule type" value="Genomic_DNA"/>
</dbReference>
<dbReference type="Proteomes" id="UP001252613">
    <property type="component" value="Unassembled WGS sequence"/>
</dbReference>
<reference evidence="2" key="1">
    <citation type="submission" date="2023-07" db="EMBL/GenBank/DDBJ databases">
        <title>Sorghum-associated microbial communities from plants grown in Nebraska, USA.</title>
        <authorList>
            <person name="Schachtman D."/>
        </authorList>
    </citation>
    <scope>NUCLEOTIDE SEQUENCE</scope>
    <source>
        <strain evidence="2">3432</strain>
    </source>
</reference>
<keyword evidence="1" id="KW-0732">Signal</keyword>
<evidence type="ECO:0000256" key="1">
    <source>
        <dbReference type="SAM" id="SignalP"/>
    </source>
</evidence>
<dbReference type="SUPFAM" id="SSF81901">
    <property type="entry name" value="HCP-like"/>
    <property type="match status" value="1"/>
</dbReference>
<dbReference type="RefSeq" id="WP_310359719.1">
    <property type="nucleotide sequence ID" value="NZ_JAVDVC010000003.1"/>
</dbReference>
<dbReference type="Gene3D" id="1.25.40.10">
    <property type="entry name" value="Tetratricopeptide repeat domain"/>
    <property type="match status" value="1"/>
</dbReference>
<dbReference type="InterPro" id="IPR011990">
    <property type="entry name" value="TPR-like_helical_dom_sf"/>
</dbReference>
<organism evidence="2 3">
    <name type="scientific">Pseudomonas brassicacearum</name>
    <dbReference type="NCBI Taxonomy" id="930166"/>
    <lineage>
        <taxon>Bacteria</taxon>
        <taxon>Pseudomonadati</taxon>
        <taxon>Pseudomonadota</taxon>
        <taxon>Gammaproteobacteria</taxon>
        <taxon>Pseudomonadales</taxon>
        <taxon>Pseudomonadaceae</taxon>
        <taxon>Pseudomonas</taxon>
    </lineage>
</organism>
<sequence length="237" mass="26957">MQGRQSVYLNRWSYTLLACLLPQLSTAATLQIDPRGEDLYQQAIPYLLQADSKLEAVTAETPTTSAEEKKRSLALAEEGGVLLKPAFALLEQASALDHPIAQYRLGLIYAMLSPSEVIKEKACPLFERSLAQGFAPPALQIAYWCLAFTDTPQYETELLALETSMPLYERYFPQPVVRLECRPEEPVGFAMQWGDSRDYQAEIYRLLGENNRAKRSEYYQKALDINDCYKVKRRMAK</sequence>
<dbReference type="AlphaFoldDB" id="A0AAW8MAH3"/>
<proteinExistence type="predicted"/>
<accession>A0AAW8MAH3</accession>
<evidence type="ECO:0000313" key="2">
    <source>
        <dbReference type="EMBL" id="MDR6958107.1"/>
    </source>
</evidence>
<feature type="chain" id="PRO_5043353445" evidence="1">
    <location>
        <begin position="28"/>
        <end position="237"/>
    </location>
</feature>